<dbReference type="Gene3D" id="3.90.550.10">
    <property type="entry name" value="Spore Coat Polysaccharide Biosynthesis Protein SpsA, Chain A"/>
    <property type="match status" value="1"/>
</dbReference>
<dbReference type="OrthoDB" id="9810303at2"/>
<comment type="caution">
    <text evidence="7">The sequence shown here is derived from an EMBL/GenBank/DDBJ whole genome shotgun (WGS) entry which is preliminary data.</text>
</comment>
<feature type="domain" description="Glycosyltransferase 2-like" evidence="6">
    <location>
        <begin position="4"/>
        <end position="119"/>
    </location>
</feature>
<dbReference type="AlphaFoldDB" id="A0A4R4KKQ0"/>
<keyword evidence="5" id="KW-0472">Membrane</keyword>
<dbReference type="Pfam" id="PF00535">
    <property type="entry name" value="Glycos_transf_2"/>
    <property type="match status" value="1"/>
</dbReference>
<evidence type="ECO:0000256" key="5">
    <source>
        <dbReference type="ARBA" id="ARBA00023136"/>
    </source>
</evidence>
<dbReference type="InterPro" id="IPR029044">
    <property type="entry name" value="Nucleotide-diphossugar_trans"/>
</dbReference>
<dbReference type="CDD" id="cd02522">
    <property type="entry name" value="GT_2_like_a"/>
    <property type="match status" value="1"/>
</dbReference>
<dbReference type="InterPro" id="IPR001173">
    <property type="entry name" value="Glyco_trans_2-like"/>
</dbReference>
<keyword evidence="8" id="KW-1185">Reference proteome</keyword>
<reference evidence="7 8" key="1">
    <citation type="submission" date="2019-02" db="EMBL/GenBank/DDBJ databases">
        <title>Arundinibacter roseus gen. nov., sp. nov., a new member of the family Cytophagaceae.</title>
        <authorList>
            <person name="Szuroczki S."/>
            <person name="Khayer B."/>
            <person name="Sproer C."/>
            <person name="Toumi M."/>
            <person name="Szabo A."/>
            <person name="Felfoldi T."/>
            <person name="Schumann P."/>
            <person name="Toth E."/>
        </authorList>
    </citation>
    <scope>NUCLEOTIDE SEQUENCE [LARGE SCALE GENOMIC DNA]</scope>
    <source>
        <strain evidence="7 8">DMA-k-7a</strain>
    </source>
</reference>
<evidence type="ECO:0000256" key="4">
    <source>
        <dbReference type="ARBA" id="ARBA00022679"/>
    </source>
</evidence>
<gene>
    <name evidence="7" type="ORF">EZE20_00425</name>
</gene>
<organism evidence="7 8">
    <name type="scientific">Arundinibacter roseus</name>
    <dbReference type="NCBI Taxonomy" id="2070510"/>
    <lineage>
        <taxon>Bacteria</taxon>
        <taxon>Pseudomonadati</taxon>
        <taxon>Bacteroidota</taxon>
        <taxon>Cytophagia</taxon>
        <taxon>Cytophagales</taxon>
        <taxon>Spirosomataceae</taxon>
        <taxon>Arundinibacter</taxon>
    </lineage>
</organism>
<keyword evidence="2" id="KW-1003">Cell membrane</keyword>
<protein>
    <submittedName>
        <fullName evidence="7">Glycosyltransferase</fullName>
    </submittedName>
</protein>
<sequence length="246" mass="28058">MRISVIIPTYEEEKTIGRLIRELQQFGGSQLHEILVVDWPGSDQTAQRAREAGATVLTANKAGRAIQMNCGAKAATGDVLYFVHADVGIHLEFVQDIQQALSENFTLGCYRYKFDSDKTLLKFNAFCTRFDRIWCRGGDQTLFITRTAFESLGGFREDHLVMEDYEFILRARRKYQFRIIPKEVVVSARKYEFNSYLRVNLANAVAFVLYFSGAPQAQIIKTYKSIIRTEKYGVSGEKSASFRTAK</sequence>
<dbReference type="InterPro" id="IPR026461">
    <property type="entry name" value="Trfase_2_rSAM/seldom_assoc"/>
</dbReference>
<evidence type="ECO:0000256" key="1">
    <source>
        <dbReference type="ARBA" id="ARBA00004236"/>
    </source>
</evidence>
<dbReference type="GO" id="GO:0005886">
    <property type="term" value="C:plasma membrane"/>
    <property type="evidence" value="ECO:0007669"/>
    <property type="project" value="UniProtKB-SubCell"/>
</dbReference>
<evidence type="ECO:0000256" key="2">
    <source>
        <dbReference type="ARBA" id="ARBA00022475"/>
    </source>
</evidence>
<dbReference type="EMBL" id="SMJU01000001">
    <property type="protein sequence ID" value="TDB68847.1"/>
    <property type="molecule type" value="Genomic_DNA"/>
</dbReference>
<keyword evidence="3" id="KW-0328">Glycosyltransferase</keyword>
<keyword evidence="4 7" id="KW-0808">Transferase</keyword>
<evidence type="ECO:0000259" key="6">
    <source>
        <dbReference type="Pfam" id="PF00535"/>
    </source>
</evidence>
<evidence type="ECO:0000256" key="3">
    <source>
        <dbReference type="ARBA" id="ARBA00022676"/>
    </source>
</evidence>
<accession>A0A4R4KKQ0</accession>
<evidence type="ECO:0000313" key="7">
    <source>
        <dbReference type="EMBL" id="TDB68847.1"/>
    </source>
</evidence>
<name>A0A4R4KKQ0_9BACT</name>
<dbReference type="PANTHER" id="PTHR43646:SF2">
    <property type="entry name" value="GLYCOSYLTRANSFERASE 2-LIKE DOMAIN-CONTAINING PROTEIN"/>
    <property type="match status" value="1"/>
</dbReference>
<dbReference type="NCBIfam" id="TIGR04283">
    <property type="entry name" value="glyco_like_mftF"/>
    <property type="match status" value="1"/>
</dbReference>
<dbReference type="Proteomes" id="UP000295706">
    <property type="component" value="Unassembled WGS sequence"/>
</dbReference>
<dbReference type="RefSeq" id="WP_132113355.1">
    <property type="nucleotide sequence ID" value="NZ_SMJU01000001.1"/>
</dbReference>
<dbReference type="GO" id="GO:0016757">
    <property type="term" value="F:glycosyltransferase activity"/>
    <property type="evidence" value="ECO:0007669"/>
    <property type="project" value="UniProtKB-KW"/>
</dbReference>
<evidence type="ECO:0000313" key="8">
    <source>
        <dbReference type="Proteomes" id="UP000295706"/>
    </source>
</evidence>
<comment type="subcellular location">
    <subcellularLocation>
        <location evidence="1">Cell membrane</location>
    </subcellularLocation>
</comment>
<dbReference type="SUPFAM" id="SSF53448">
    <property type="entry name" value="Nucleotide-diphospho-sugar transferases"/>
    <property type="match status" value="1"/>
</dbReference>
<proteinExistence type="predicted"/>
<dbReference type="PANTHER" id="PTHR43646">
    <property type="entry name" value="GLYCOSYLTRANSFERASE"/>
    <property type="match status" value="1"/>
</dbReference>